<proteinExistence type="predicted"/>
<gene>
    <name evidence="2" type="ORF">ACR52_00145</name>
</gene>
<dbReference type="EMBL" id="LFMW01000001">
    <property type="protein sequence ID" value="KMT57067.1"/>
    <property type="molecule type" value="Genomic_DNA"/>
</dbReference>
<comment type="caution">
    <text evidence="2">The sequence shown here is derived from an EMBL/GenBank/DDBJ whole genome shotgun (WGS) entry which is preliminary data.</text>
</comment>
<organism evidence="2 3">
    <name type="scientific">Pseudomonas fildesensis</name>
    <dbReference type="NCBI Taxonomy" id="1674920"/>
    <lineage>
        <taxon>Bacteria</taxon>
        <taxon>Pseudomonadati</taxon>
        <taxon>Pseudomonadota</taxon>
        <taxon>Gammaproteobacteria</taxon>
        <taxon>Pseudomonadales</taxon>
        <taxon>Pseudomonadaceae</taxon>
        <taxon>Pseudomonas</taxon>
    </lineage>
</organism>
<accession>A0A0J8G3E3</accession>
<dbReference type="PATRIC" id="fig|1674920.3.peg.26"/>
<reference evidence="2 3" key="1">
    <citation type="submission" date="2015-06" db="EMBL/GenBank/DDBJ databases">
        <title>Draft genome sequence of an Antarctic Pseudomonas sp. strain KG01 with full potential for biotechnological applications.</title>
        <authorList>
            <person name="Pavlov M.S."/>
            <person name="Lira F."/>
            <person name="Martinez J.L."/>
            <person name="Marshall S.H."/>
        </authorList>
    </citation>
    <scope>NUCLEOTIDE SEQUENCE [LARGE SCALE GENOMIC DNA]</scope>
    <source>
        <strain evidence="2 3">KG01</strain>
    </source>
</reference>
<sequence length="81" mass="8937">MEKRLGLLEKGLTEMRETLFAVSSRADAMEKHSSTVEKHFATRADLATTELNLIKWYVATAFAMTGLACAITFGLTRLLTG</sequence>
<keyword evidence="1" id="KW-0812">Transmembrane</keyword>
<keyword evidence="3" id="KW-1185">Reference proteome</keyword>
<name>A0A0J8G3E3_9PSED</name>
<evidence type="ECO:0000313" key="3">
    <source>
        <dbReference type="Proteomes" id="UP000037551"/>
    </source>
</evidence>
<evidence type="ECO:0000256" key="1">
    <source>
        <dbReference type="SAM" id="Phobius"/>
    </source>
</evidence>
<protein>
    <submittedName>
        <fullName evidence="2">Uncharacterized protein</fullName>
    </submittedName>
</protein>
<dbReference type="Proteomes" id="UP000037551">
    <property type="component" value="Unassembled WGS sequence"/>
</dbReference>
<dbReference type="OrthoDB" id="6987920at2"/>
<feature type="transmembrane region" description="Helical" evidence="1">
    <location>
        <begin position="56"/>
        <end position="79"/>
    </location>
</feature>
<keyword evidence="1" id="KW-1133">Transmembrane helix</keyword>
<evidence type="ECO:0000313" key="2">
    <source>
        <dbReference type="EMBL" id="KMT57067.1"/>
    </source>
</evidence>
<dbReference type="STRING" id="1674920.ACR52_00145"/>
<keyword evidence="1" id="KW-0472">Membrane</keyword>
<dbReference type="AlphaFoldDB" id="A0A0J8G3E3"/>
<dbReference type="RefSeq" id="WP_048718946.1">
    <property type="nucleotide sequence ID" value="NZ_JBJGXJ010000002.1"/>
</dbReference>